<feature type="transmembrane region" description="Helical" evidence="5">
    <location>
        <begin position="21"/>
        <end position="43"/>
    </location>
</feature>
<dbReference type="CDD" id="cd03682">
    <property type="entry name" value="ClC_sycA_like"/>
    <property type="match status" value="1"/>
</dbReference>
<sequence>MINNIRHSFDQYRILKYVVKWFILTIPVAVVSGSLVALFLFLLEKATHLRWEHEWLIYLLPVAGILIVALYRFKGKNAEAGNNLVMDEIHKPGGGIPVRMAPFVLITTVVTHLFGGSAGREGTAIQIGGSMAHWLGKIFKLNQADFRILLISGMAAGFGGVFGTPVAGTIFALEVMAIGRIKYDALLPAFFASVMSHIVCTAYGITHTHYQIDFHETVASGSSFLHFDLSLLFWVMLAGVFFGLASFGFSELSHQIKHFVNKYIQRKILIPVVGAALVLGISFLLGTRDYLGLGVYSADGEGVSIVNSFKAGGADTFSWFWKLLLTAITLSTGFKGGEVTPLFFIGATLGNTIAMITGNPVPLFAAIGFIAVFAGATNTPLACTIMGVELFGGEHILYFAVATFVAYYFSGHSGIYSSQRIDVSKGDIDSSIERGSTLKSARKSKENRQ</sequence>
<dbReference type="AlphaFoldDB" id="A0A368VFA2"/>
<accession>A0A368VFA2</accession>
<evidence type="ECO:0000256" key="5">
    <source>
        <dbReference type="SAM" id="Phobius"/>
    </source>
</evidence>
<dbReference type="GO" id="GO:0015108">
    <property type="term" value="F:chloride transmembrane transporter activity"/>
    <property type="evidence" value="ECO:0007669"/>
    <property type="project" value="InterPro"/>
</dbReference>
<gene>
    <name evidence="6" type="ORF">DFO77_10259</name>
</gene>
<dbReference type="Proteomes" id="UP000252733">
    <property type="component" value="Unassembled WGS sequence"/>
</dbReference>
<dbReference type="PRINTS" id="PR00762">
    <property type="entry name" value="CLCHANNEL"/>
</dbReference>
<feature type="transmembrane region" description="Helical" evidence="5">
    <location>
        <begin position="185"/>
        <end position="205"/>
    </location>
</feature>
<dbReference type="PANTHER" id="PTHR43427:SF12">
    <property type="entry name" value="CHLORIDE TRANSPORTER"/>
    <property type="match status" value="1"/>
</dbReference>
<comment type="caution">
    <text evidence="6">The sequence shown here is derived from an EMBL/GenBank/DDBJ whole genome shotgun (WGS) entry which is preliminary data.</text>
</comment>
<evidence type="ECO:0000313" key="6">
    <source>
        <dbReference type="EMBL" id="RCW38905.1"/>
    </source>
</evidence>
<dbReference type="Pfam" id="PF00654">
    <property type="entry name" value="Voltage_CLC"/>
    <property type="match status" value="1"/>
</dbReference>
<dbReference type="SUPFAM" id="SSF81340">
    <property type="entry name" value="Clc chloride channel"/>
    <property type="match status" value="1"/>
</dbReference>
<keyword evidence="3 5" id="KW-1133">Transmembrane helix</keyword>
<dbReference type="GO" id="GO:0016020">
    <property type="term" value="C:membrane"/>
    <property type="evidence" value="ECO:0007669"/>
    <property type="project" value="UniProtKB-SubCell"/>
</dbReference>
<feature type="transmembrane region" description="Helical" evidence="5">
    <location>
        <begin position="148"/>
        <end position="173"/>
    </location>
</feature>
<evidence type="ECO:0000313" key="7">
    <source>
        <dbReference type="Proteomes" id="UP000252733"/>
    </source>
</evidence>
<dbReference type="PANTHER" id="PTHR43427">
    <property type="entry name" value="CHLORIDE CHANNEL PROTEIN CLC-E"/>
    <property type="match status" value="1"/>
</dbReference>
<feature type="transmembrane region" description="Helical" evidence="5">
    <location>
        <begin position="55"/>
        <end position="73"/>
    </location>
</feature>
<evidence type="ECO:0000256" key="4">
    <source>
        <dbReference type="ARBA" id="ARBA00023136"/>
    </source>
</evidence>
<reference evidence="6 7" key="1">
    <citation type="submission" date="2018-07" db="EMBL/GenBank/DDBJ databases">
        <title>Freshwater and sediment microbial communities from various areas in North America, analyzing microbe dynamics in response to fracking.</title>
        <authorList>
            <person name="Lamendella R."/>
        </authorList>
    </citation>
    <scope>NUCLEOTIDE SEQUENCE [LARGE SCALE GENOMIC DNA]</scope>
    <source>
        <strain evidence="6 7">160A</strain>
    </source>
</reference>
<proteinExistence type="predicted"/>
<dbReference type="EMBL" id="QPIZ01000002">
    <property type="protein sequence ID" value="RCW38905.1"/>
    <property type="molecule type" value="Genomic_DNA"/>
</dbReference>
<organism evidence="6 7">
    <name type="scientific">Marinilabilia salmonicolor</name>
    <dbReference type="NCBI Taxonomy" id="989"/>
    <lineage>
        <taxon>Bacteria</taxon>
        <taxon>Pseudomonadati</taxon>
        <taxon>Bacteroidota</taxon>
        <taxon>Bacteroidia</taxon>
        <taxon>Marinilabiliales</taxon>
        <taxon>Marinilabiliaceae</taxon>
        <taxon>Marinilabilia</taxon>
    </lineage>
</organism>
<feature type="transmembrane region" description="Helical" evidence="5">
    <location>
        <begin position="94"/>
        <end position="114"/>
    </location>
</feature>
<feature type="transmembrane region" description="Helical" evidence="5">
    <location>
        <begin position="268"/>
        <end position="286"/>
    </location>
</feature>
<feature type="transmembrane region" description="Helical" evidence="5">
    <location>
        <begin position="396"/>
        <end position="416"/>
    </location>
</feature>
<keyword evidence="7" id="KW-1185">Reference proteome</keyword>
<feature type="transmembrane region" description="Helical" evidence="5">
    <location>
        <begin position="225"/>
        <end position="247"/>
    </location>
</feature>
<dbReference type="Gene3D" id="1.10.3080.10">
    <property type="entry name" value="Clc chloride channel"/>
    <property type="match status" value="1"/>
</dbReference>
<dbReference type="InterPro" id="IPR014743">
    <property type="entry name" value="Cl-channel_core"/>
</dbReference>
<feature type="transmembrane region" description="Helical" evidence="5">
    <location>
        <begin position="319"/>
        <end position="337"/>
    </location>
</feature>
<dbReference type="InterPro" id="IPR050368">
    <property type="entry name" value="ClC-type_chloride_channel"/>
</dbReference>
<keyword evidence="4 5" id="KW-0472">Membrane</keyword>
<name>A0A368VFA2_9BACT</name>
<evidence type="ECO:0000256" key="3">
    <source>
        <dbReference type="ARBA" id="ARBA00022989"/>
    </source>
</evidence>
<evidence type="ECO:0000256" key="2">
    <source>
        <dbReference type="ARBA" id="ARBA00022692"/>
    </source>
</evidence>
<feature type="transmembrane region" description="Helical" evidence="5">
    <location>
        <begin position="349"/>
        <end position="376"/>
    </location>
</feature>
<evidence type="ECO:0000256" key="1">
    <source>
        <dbReference type="ARBA" id="ARBA00004141"/>
    </source>
</evidence>
<dbReference type="InterPro" id="IPR001807">
    <property type="entry name" value="ClC"/>
</dbReference>
<keyword evidence="2 5" id="KW-0812">Transmembrane</keyword>
<protein>
    <submittedName>
        <fullName evidence="6">H+/Cl-antiporter ClcA</fullName>
    </submittedName>
</protein>
<comment type="subcellular location">
    <subcellularLocation>
        <location evidence="1">Membrane</location>
        <topology evidence="1">Multi-pass membrane protein</topology>
    </subcellularLocation>
</comment>
<dbReference type="RefSeq" id="WP_114436225.1">
    <property type="nucleotide sequence ID" value="NZ_QPIZ01000002.1"/>
</dbReference>